<dbReference type="AlphaFoldDB" id="A0A6C0HLA3"/>
<evidence type="ECO:0000313" key="1">
    <source>
        <dbReference type="EMBL" id="QHT81269.1"/>
    </source>
</evidence>
<dbReference type="EMBL" id="MN739980">
    <property type="protein sequence ID" value="QHT81269.1"/>
    <property type="molecule type" value="Genomic_DNA"/>
</dbReference>
<name>A0A6C0HLA3_9ZZZZ</name>
<sequence>MENQPTTPFAQFCKYVSTTDAEFQCSNDVEPVEIFAKIEKLRKDYFAKSDAVKDIFNKTPTMKMEGFHFSIRFDPNTGKSVAKILTPPNPLFTVPKEVANNTDVNIAFDPCTFKTQIELVFGENNFCDALEMLTKGDVKSFVDKPVFSFRVMNKFLCDFIKDVLLPDHIATTR</sequence>
<organism evidence="1">
    <name type="scientific">viral metagenome</name>
    <dbReference type="NCBI Taxonomy" id="1070528"/>
    <lineage>
        <taxon>unclassified sequences</taxon>
        <taxon>metagenomes</taxon>
        <taxon>organismal metagenomes</taxon>
    </lineage>
</organism>
<proteinExistence type="predicted"/>
<accession>A0A6C0HLA3</accession>
<protein>
    <submittedName>
        <fullName evidence="1">Uncharacterized protein</fullName>
    </submittedName>
</protein>
<reference evidence="1" key="1">
    <citation type="journal article" date="2020" name="Nature">
        <title>Giant virus diversity and host interactions through global metagenomics.</title>
        <authorList>
            <person name="Schulz F."/>
            <person name="Roux S."/>
            <person name="Paez-Espino D."/>
            <person name="Jungbluth S."/>
            <person name="Walsh D.A."/>
            <person name="Denef V.J."/>
            <person name="McMahon K.D."/>
            <person name="Konstantinidis K.T."/>
            <person name="Eloe-Fadrosh E.A."/>
            <person name="Kyrpides N.C."/>
            <person name="Woyke T."/>
        </authorList>
    </citation>
    <scope>NUCLEOTIDE SEQUENCE</scope>
    <source>
        <strain evidence="1">GVMAG-M-3300023184-13</strain>
    </source>
</reference>